<organism evidence="2 3">
    <name type="scientific">Mortierella isabellina</name>
    <name type="common">Filamentous fungus</name>
    <name type="synonym">Umbelopsis isabellina</name>
    <dbReference type="NCBI Taxonomy" id="91625"/>
    <lineage>
        <taxon>Eukaryota</taxon>
        <taxon>Fungi</taxon>
        <taxon>Fungi incertae sedis</taxon>
        <taxon>Mucoromycota</taxon>
        <taxon>Mucoromycotina</taxon>
        <taxon>Umbelopsidomycetes</taxon>
        <taxon>Umbelopsidales</taxon>
        <taxon>Umbelopsidaceae</taxon>
        <taxon>Umbelopsis</taxon>
    </lineage>
</organism>
<accession>A0A8H7UC68</accession>
<dbReference type="EMBL" id="JAEPQZ010000010">
    <property type="protein sequence ID" value="KAG2176182.1"/>
    <property type="molecule type" value="Genomic_DNA"/>
</dbReference>
<dbReference type="InterPro" id="IPR003511">
    <property type="entry name" value="HORMA_dom"/>
</dbReference>
<dbReference type="AlphaFoldDB" id="A0A8H7UC68"/>
<evidence type="ECO:0000259" key="1">
    <source>
        <dbReference type="Pfam" id="PF02301"/>
    </source>
</evidence>
<dbReference type="Proteomes" id="UP000654370">
    <property type="component" value="Unassembled WGS sequence"/>
</dbReference>
<dbReference type="InterPro" id="IPR036570">
    <property type="entry name" value="HORMA_dom_sf"/>
</dbReference>
<keyword evidence="3" id="KW-1185">Reference proteome</keyword>
<reference evidence="2" key="1">
    <citation type="submission" date="2020-12" db="EMBL/GenBank/DDBJ databases">
        <title>Metabolic potential, ecology and presence of endohyphal bacteria is reflected in genomic diversity of Mucoromycotina.</title>
        <authorList>
            <person name="Muszewska A."/>
            <person name="Okrasinska A."/>
            <person name="Steczkiewicz K."/>
            <person name="Drgas O."/>
            <person name="Orlowska M."/>
            <person name="Perlinska-Lenart U."/>
            <person name="Aleksandrzak-Piekarczyk T."/>
            <person name="Szatraj K."/>
            <person name="Zielenkiewicz U."/>
            <person name="Pilsyk S."/>
            <person name="Malc E."/>
            <person name="Mieczkowski P."/>
            <person name="Kruszewska J.S."/>
            <person name="Biernat P."/>
            <person name="Pawlowska J."/>
        </authorList>
    </citation>
    <scope>NUCLEOTIDE SEQUENCE</scope>
    <source>
        <strain evidence="2">WA0000067209</strain>
    </source>
</reference>
<evidence type="ECO:0000313" key="3">
    <source>
        <dbReference type="Proteomes" id="UP000654370"/>
    </source>
</evidence>
<dbReference type="Pfam" id="PF02301">
    <property type="entry name" value="HORMA"/>
    <property type="match status" value="1"/>
</dbReference>
<dbReference type="Gene3D" id="3.30.900.10">
    <property type="entry name" value="HORMA domain"/>
    <property type="match status" value="1"/>
</dbReference>
<feature type="domain" description="HORMA" evidence="1">
    <location>
        <begin position="15"/>
        <end position="111"/>
    </location>
</feature>
<sequence>MNLSNVFTRQKAKSIMDASDHQHLMSVILVFHSNTYNVDQESEQYEFIFENDNGQQSDLFSLMKCIAMLMSHLQNMKPLADRQHASLKMIYNNATPPEYKCPFFCLAKDLPQCQMTRYMVFRYHTGSYLLTLNVLNAKYYRLDSSLLTHQNDHVEKQKIITLDANNNNDDVHNIDSHCSECVNTENVEELFSSLFTETREDIIDVIHLAYGIPPDVMKIICPALGHHRCHRSVLANSAQHGVASTSHPANKHHQSAIKAEEIEPTIHQLTTNCICGTRATLTSVNTVSS</sequence>
<proteinExistence type="predicted"/>
<gene>
    <name evidence="2" type="ORF">INT43_005415</name>
</gene>
<name>A0A8H7UC68_MORIS</name>
<protein>
    <recommendedName>
        <fullName evidence="1">HORMA domain-containing protein</fullName>
    </recommendedName>
</protein>
<dbReference type="OrthoDB" id="1928087at2759"/>
<comment type="caution">
    <text evidence="2">The sequence shown here is derived from an EMBL/GenBank/DDBJ whole genome shotgun (WGS) entry which is preliminary data.</text>
</comment>
<evidence type="ECO:0000313" key="2">
    <source>
        <dbReference type="EMBL" id="KAG2176182.1"/>
    </source>
</evidence>